<dbReference type="OrthoDB" id="1956990at2"/>
<evidence type="ECO:0008006" key="3">
    <source>
        <dbReference type="Google" id="ProtNLM"/>
    </source>
</evidence>
<gene>
    <name evidence="1" type="ORF">MGLY_04370</name>
</gene>
<proteinExistence type="predicted"/>
<evidence type="ECO:0000313" key="1">
    <source>
        <dbReference type="EMBL" id="QGP91113.1"/>
    </source>
</evidence>
<dbReference type="InterPro" id="IPR010035">
    <property type="entry name" value="Thi_S"/>
</dbReference>
<dbReference type="EMBL" id="CP046244">
    <property type="protein sequence ID" value="QGP91113.1"/>
    <property type="molecule type" value="Genomic_DNA"/>
</dbReference>
<dbReference type="InterPro" id="IPR016155">
    <property type="entry name" value="Mopterin_synth/thiamin_S_b"/>
</dbReference>
<dbReference type="CDD" id="cd00565">
    <property type="entry name" value="Ubl_ThiS"/>
    <property type="match status" value="1"/>
</dbReference>
<dbReference type="RefSeq" id="WP_156271539.1">
    <property type="nucleotide sequence ID" value="NZ_CP046244.1"/>
</dbReference>
<keyword evidence="2" id="KW-1185">Reference proteome</keyword>
<evidence type="ECO:0000313" key="2">
    <source>
        <dbReference type="Proteomes" id="UP000425916"/>
    </source>
</evidence>
<dbReference type="AlphaFoldDB" id="A0A6I5ZMK3"/>
<name>A0A6I5ZMK3_9FIRM</name>
<dbReference type="Pfam" id="PF02597">
    <property type="entry name" value="ThiS"/>
    <property type="match status" value="1"/>
</dbReference>
<protein>
    <recommendedName>
        <fullName evidence="3">Sulfur carrier protein ThiS</fullName>
    </recommendedName>
</protein>
<dbReference type="SUPFAM" id="SSF54285">
    <property type="entry name" value="MoaD/ThiS"/>
    <property type="match status" value="1"/>
</dbReference>
<dbReference type="Gene3D" id="3.10.20.30">
    <property type="match status" value="1"/>
</dbReference>
<dbReference type="InterPro" id="IPR003749">
    <property type="entry name" value="ThiS/MoaD-like"/>
</dbReference>
<organism evidence="1 2">
    <name type="scientific">Neomoorella glycerini</name>
    <dbReference type="NCBI Taxonomy" id="55779"/>
    <lineage>
        <taxon>Bacteria</taxon>
        <taxon>Bacillati</taxon>
        <taxon>Bacillota</taxon>
        <taxon>Clostridia</taxon>
        <taxon>Neomoorellales</taxon>
        <taxon>Neomoorellaceae</taxon>
        <taxon>Neomoorella</taxon>
    </lineage>
</organism>
<dbReference type="NCBIfam" id="TIGR01683">
    <property type="entry name" value="thiS"/>
    <property type="match status" value="1"/>
</dbReference>
<sequence length="65" mass="7331">MEIIVNNKVYNVKPGSTVMDILKEIGLPGQVAVWVNEHKLLQQEYQIYTLQPGDRLKIIKPLVGG</sequence>
<dbReference type="InterPro" id="IPR012675">
    <property type="entry name" value="Beta-grasp_dom_sf"/>
</dbReference>
<reference evidence="1 2" key="1">
    <citation type="submission" date="2019-11" db="EMBL/GenBank/DDBJ databases">
        <title>Genome sequence of Moorella glycerini DSM11254.</title>
        <authorList>
            <person name="Poehlein A."/>
            <person name="Boeer T."/>
            <person name="Daniel R."/>
        </authorList>
    </citation>
    <scope>NUCLEOTIDE SEQUENCE [LARGE SCALE GENOMIC DNA]</scope>
    <source>
        <strain evidence="1 2">DSM 11254</strain>
    </source>
</reference>
<dbReference type="Proteomes" id="UP000425916">
    <property type="component" value="Chromosome"/>
</dbReference>
<accession>A0A6I5ZMK3</accession>